<dbReference type="EMBL" id="KQ030513">
    <property type="protein sequence ID" value="KJZ76140.1"/>
    <property type="molecule type" value="Genomic_DNA"/>
</dbReference>
<keyword evidence="2" id="KW-0328">Glycosyltransferase</keyword>
<keyword evidence="4" id="KW-0472">Membrane</keyword>
<comment type="similarity">
    <text evidence="1">Belongs to the glycosyltransferase 34 family.</text>
</comment>
<evidence type="ECO:0000256" key="2">
    <source>
        <dbReference type="ARBA" id="ARBA00022676"/>
    </source>
</evidence>
<dbReference type="Gene3D" id="3.90.550.10">
    <property type="entry name" value="Spore Coat Polysaccharide Biosynthesis Protein SpsA, Chain A"/>
    <property type="match status" value="1"/>
</dbReference>
<evidence type="ECO:0000313" key="5">
    <source>
        <dbReference type="EMBL" id="KJZ76140.1"/>
    </source>
</evidence>
<gene>
    <name evidence="5" type="ORF">HIM_04596</name>
</gene>
<dbReference type="GO" id="GO:0016757">
    <property type="term" value="F:glycosyltransferase activity"/>
    <property type="evidence" value="ECO:0007669"/>
    <property type="project" value="UniProtKB-KW"/>
</dbReference>
<keyword evidence="3" id="KW-0808">Transferase</keyword>
<keyword evidence="6" id="KW-1185">Reference proteome</keyword>
<reference evidence="5 6" key="1">
    <citation type="journal article" date="2014" name="Genome Biol. Evol.">
        <title>Comparative genomics and transcriptomics analyses reveal divergent lifestyle features of nematode endoparasitic fungus Hirsutella minnesotensis.</title>
        <authorList>
            <person name="Lai Y."/>
            <person name="Liu K."/>
            <person name="Zhang X."/>
            <person name="Zhang X."/>
            <person name="Li K."/>
            <person name="Wang N."/>
            <person name="Shu C."/>
            <person name="Wu Y."/>
            <person name="Wang C."/>
            <person name="Bushley K.E."/>
            <person name="Xiang M."/>
            <person name="Liu X."/>
        </authorList>
    </citation>
    <scope>NUCLEOTIDE SEQUENCE [LARGE SCALE GENOMIC DNA]</scope>
    <source>
        <strain evidence="5 6">3608</strain>
    </source>
</reference>
<dbReference type="PANTHER" id="PTHR31306:SF8">
    <property type="entry name" value="GLYCOSYLTRANSFERASE FAMILY 34 PROTEIN"/>
    <property type="match status" value="1"/>
</dbReference>
<dbReference type="GO" id="GO:0006487">
    <property type="term" value="P:protein N-linked glycosylation"/>
    <property type="evidence" value="ECO:0007669"/>
    <property type="project" value="TreeGrafter"/>
</dbReference>
<proteinExistence type="inferred from homology"/>
<evidence type="ECO:0008006" key="7">
    <source>
        <dbReference type="Google" id="ProtNLM"/>
    </source>
</evidence>
<accession>A0A0F7ZPV1</accession>
<dbReference type="Pfam" id="PF05637">
    <property type="entry name" value="Glyco_transf_34"/>
    <property type="match status" value="1"/>
</dbReference>
<dbReference type="Proteomes" id="UP000054481">
    <property type="component" value="Unassembled WGS sequence"/>
</dbReference>
<dbReference type="GO" id="GO:0000139">
    <property type="term" value="C:Golgi membrane"/>
    <property type="evidence" value="ECO:0007669"/>
    <property type="project" value="TreeGrafter"/>
</dbReference>
<dbReference type="InterPro" id="IPR029044">
    <property type="entry name" value="Nucleotide-diphossugar_trans"/>
</dbReference>
<evidence type="ECO:0000256" key="1">
    <source>
        <dbReference type="ARBA" id="ARBA00005664"/>
    </source>
</evidence>
<evidence type="ECO:0000256" key="4">
    <source>
        <dbReference type="SAM" id="Phobius"/>
    </source>
</evidence>
<sequence length="361" mass="40901">MATFTLFKIGAGVATIVFILYHFAALRELSISTPAHRDHFTSLPSRSLQIHGAENCVGDINTTALVEESIAIRRSCQKFPAPLHSFGSKGPRVATLSVHFSKSKGSDTFYQQALRSHLLHRLVHQSPLHVLCTPVIEGLWNKQAFILSVLIEEMTKPADERLEWIFWADRDSVVLDHCRDAVDFLEPAKTFGLSSLGGALHSKPINLLIANDHNGLNDGTFLLRVNQWSIDLISDILAFPRYKPDVHLPFSEQTAMEILLKEDRYKDNVRYTPQHWFNAWPEVEGHAQDYVTRDNMSGMEEWSIRRGDFLVHFAGCEDKEREVKGFIEAGRQVGNVWESDRAQRDVSTEVEAFWSENASST</sequence>
<organism evidence="5 6">
    <name type="scientific">Hirsutella minnesotensis 3608</name>
    <dbReference type="NCBI Taxonomy" id="1043627"/>
    <lineage>
        <taxon>Eukaryota</taxon>
        <taxon>Fungi</taxon>
        <taxon>Dikarya</taxon>
        <taxon>Ascomycota</taxon>
        <taxon>Pezizomycotina</taxon>
        <taxon>Sordariomycetes</taxon>
        <taxon>Hypocreomycetidae</taxon>
        <taxon>Hypocreales</taxon>
        <taxon>Ophiocordycipitaceae</taxon>
        <taxon>Hirsutella</taxon>
    </lineage>
</organism>
<dbReference type="AlphaFoldDB" id="A0A0F7ZPV1"/>
<dbReference type="InterPro" id="IPR008630">
    <property type="entry name" value="Glyco_trans_34"/>
</dbReference>
<name>A0A0F7ZPV1_9HYPO</name>
<feature type="transmembrane region" description="Helical" evidence="4">
    <location>
        <begin position="6"/>
        <end position="24"/>
    </location>
</feature>
<keyword evidence="4" id="KW-1133">Transmembrane helix</keyword>
<keyword evidence="4" id="KW-0812">Transmembrane</keyword>
<dbReference type="OrthoDB" id="4918811at2759"/>
<evidence type="ECO:0000313" key="6">
    <source>
        <dbReference type="Proteomes" id="UP000054481"/>
    </source>
</evidence>
<protein>
    <recommendedName>
        <fullName evidence="7">Galactosyl transferase GMA12/MNN10 family protein</fullName>
    </recommendedName>
</protein>
<evidence type="ECO:0000256" key="3">
    <source>
        <dbReference type="ARBA" id="ARBA00022679"/>
    </source>
</evidence>
<dbReference type="PANTHER" id="PTHR31306">
    <property type="entry name" value="ALPHA-1,6-MANNOSYLTRANSFERASE MNN11-RELATED"/>
    <property type="match status" value="1"/>
</dbReference>